<feature type="transmembrane region" description="Helical" evidence="1">
    <location>
        <begin position="12"/>
        <end position="31"/>
    </location>
</feature>
<sequence>MHTLEMTLSEVYFYMIIIFYQLFSLVIITFTEDLKENKYYMRYLKITFLIGFLGIIMELLNWNYFCQFNCTLLTFSPFLTLLISKGIIEFYKKVFKKEAFQMQWGKLSDGIWTRNMGDLKYKGYYSWYTVNIGSFPIFIITAIFLLIEKNIC</sequence>
<name>A0A8J7IMU4_9FLAO</name>
<reference evidence="2" key="1">
    <citation type="submission" date="2020-12" db="EMBL/GenBank/DDBJ databases">
        <title>Snuella sp. nov., isolated from sediment in Incheon.</title>
        <authorList>
            <person name="Kim W."/>
        </authorList>
    </citation>
    <scope>NUCLEOTIDE SEQUENCE</scope>
    <source>
        <strain evidence="2">CAU 1569</strain>
    </source>
</reference>
<organism evidence="2 3">
    <name type="scientific">Snuella sedimenti</name>
    <dbReference type="NCBI Taxonomy" id="2798802"/>
    <lineage>
        <taxon>Bacteria</taxon>
        <taxon>Pseudomonadati</taxon>
        <taxon>Bacteroidota</taxon>
        <taxon>Flavobacteriia</taxon>
        <taxon>Flavobacteriales</taxon>
        <taxon>Flavobacteriaceae</taxon>
        <taxon>Snuella</taxon>
    </lineage>
</organism>
<keyword evidence="3" id="KW-1185">Reference proteome</keyword>
<accession>A0A8J7IMU4</accession>
<dbReference type="EMBL" id="JAELVQ010000005">
    <property type="protein sequence ID" value="MBJ6367512.1"/>
    <property type="molecule type" value="Genomic_DNA"/>
</dbReference>
<protein>
    <submittedName>
        <fullName evidence="2">Uncharacterized protein</fullName>
    </submittedName>
</protein>
<dbReference type="Proteomes" id="UP000610931">
    <property type="component" value="Unassembled WGS sequence"/>
</dbReference>
<evidence type="ECO:0000256" key="1">
    <source>
        <dbReference type="SAM" id="Phobius"/>
    </source>
</evidence>
<evidence type="ECO:0000313" key="3">
    <source>
        <dbReference type="Proteomes" id="UP000610931"/>
    </source>
</evidence>
<evidence type="ECO:0000313" key="2">
    <source>
        <dbReference type="EMBL" id="MBJ6367512.1"/>
    </source>
</evidence>
<gene>
    <name evidence="2" type="ORF">JF259_05365</name>
</gene>
<keyword evidence="1" id="KW-1133">Transmembrane helix</keyword>
<comment type="caution">
    <text evidence="2">The sequence shown here is derived from an EMBL/GenBank/DDBJ whole genome shotgun (WGS) entry which is preliminary data.</text>
</comment>
<feature type="transmembrane region" description="Helical" evidence="1">
    <location>
        <begin position="43"/>
        <end position="65"/>
    </location>
</feature>
<dbReference type="AlphaFoldDB" id="A0A8J7IMU4"/>
<proteinExistence type="predicted"/>
<keyword evidence="1" id="KW-0812">Transmembrane</keyword>
<feature type="transmembrane region" description="Helical" evidence="1">
    <location>
        <begin position="71"/>
        <end position="88"/>
    </location>
</feature>
<feature type="transmembrane region" description="Helical" evidence="1">
    <location>
        <begin position="124"/>
        <end position="147"/>
    </location>
</feature>
<keyword evidence="1" id="KW-0472">Membrane</keyword>